<evidence type="ECO:0000256" key="4">
    <source>
        <dbReference type="ARBA" id="ARBA00022574"/>
    </source>
</evidence>
<protein>
    <submittedName>
        <fullName evidence="12">Uncharacterized protein</fullName>
    </submittedName>
</protein>
<dbReference type="GO" id="GO:0051028">
    <property type="term" value="P:mRNA transport"/>
    <property type="evidence" value="ECO:0007669"/>
    <property type="project" value="UniProtKB-KW"/>
</dbReference>
<dbReference type="GO" id="GO:0030127">
    <property type="term" value="C:COPII vesicle coat"/>
    <property type="evidence" value="ECO:0007669"/>
    <property type="project" value="TreeGrafter"/>
</dbReference>
<dbReference type="SMART" id="SM00320">
    <property type="entry name" value="WD40"/>
    <property type="match status" value="5"/>
</dbReference>
<organism evidence="12 13">
    <name type="scientific">Blepharisma stoltei</name>
    <dbReference type="NCBI Taxonomy" id="1481888"/>
    <lineage>
        <taxon>Eukaryota</taxon>
        <taxon>Sar</taxon>
        <taxon>Alveolata</taxon>
        <taxon>Ciliophora</taxon>
        <taxon>Postciliodesmatophora</taxon>
        <taxon>Heterotrichea</taxon>
        <taxon>Heterotrichida</taxon>
        <taxon>Blepharismidae</taxon>
        <taxon>Blepharisma</taxon>
    </lineage>
</organism>
<evidence type="ECO:0000256" key="10">
    <source>
        <dbReference type="ARBA" id="ARBA00023242"/>
    </source>
</evidence>
<comment type="similarity">
    <text evidence="2">Belongs to the WD repeat SEC13 family.</text>
</comment>
<keyword evidence="6" id="KW-0509">mRNA transport</keyword>
<dbReference type="PROSITE" id="PS50294">
    <property type="entry name" value="WD_REPEATS_REGION"/>
    <property type="match status" value="1"/>
</dbReference>
<evidence type="ECO:0000256" key="1">
    <source>
        <dbReference type="ARBA" id="ARBA00004567"/>
    </source>
</evidence>
<keyword evidence="5" id="KW-0677">Repeat</keyword>
<evidence type="ECO:0000313" key="12">
    <source>
        <dbReference type="EMBL" id="CAG9328126.1"/>
    </source>
</evidence>
<keyword evidence="8" id="KW-0811">Translocation</keyword>
<evidence type="ECO:0000256" key="6">
    <source>
        <dbReference type="ARBA" id="ARBA00022816"/>
    </source>
</evidence>
<dbReference type="InterPro" id="IPR015943">
    <property type="entry name" value="WD40/YVTN_repeat-like_dom_sf"/>
</dbReference>
<proteinExistence type="inferred from homology"/>
<evidence type="ECO:0000256" key="2">
    <source>
        <dbReference type="ARBA" id="ARBA00010102"/>
    </source>
</evidence>
<evidence type="ECO:0000313" key="13">
    <source>
        <dbReference type="Proteomes" id="UP001162131"/>
    </source>
</evidence>
<dbReference type="InterPro" id="IPR037363">
    <property type="entry name" value="Sec13/Seh1_fam"/>
</dbReference>
<evidence type="ECO:0000256" key="3">
    <source>
        <dbReference type="ARBA" id="ARBA00022448"/>
    </source>
</evidence>
<name>A0AAU9JT64_9CILI</name>
<dbReference type="GO" id="GO:0005198">
    <property type="term" value="F:structural molecule activity"/>
    <property type="evidence" value="ECO:0007669"/>
    <property type="project" value="InterPro"/>
</dbReference>
<dbReference type="Proteomes" id="UP001162131">
    <property type="component" value="Unassembled WGS sequence"/>
</dbReference>
<keyword evidence="13" id="KW-1185">Reference proteome</keyword>
<accession>A0AAU9JT64</accession>
<dbReference type="PROSITE" id="PS50082">
    <property type="entry name" value="WD_REPEATS_2"/>
    <property type="match status" value="2"/>
</dbReference>
<keyword evidence="10" id="KW-0539">Nucleus</keyword>
<dbReference type="GO" id="GO:0090114">
    <property type="term" value="P:COPII-coated vesicle budding"/>
    <property type="evidence" value="ECO:0007669"/>
    <property type="project" value="TreeGrafter"/>
</dbReference>
<evidence type="ECO:0000256" key="7">
    <source>
        <dbReference type="ARBA" id="ARBA00022927"/>
    </source>
</evidence>
<evidence type="ECO:0000256" key="5">
    <source>
        <dbReference type="ARBA" id="ARBA00022737"/>
    </source>
</evidence>
<dbReference type="EMBL" id="CAJZBQ010000045">
    <property type="protein sequence ID" value="CAG9328126.1"/>
    <property type="molecule type" value="Genomic_DNA"/>
</dbReference>
<dbReference type="SUPFAM" id="SSF50978">
    <property type="entry name" value="WD40 repeat-like"/>
    <property type="match status" value="1"/>
</dbReference>
<keyword evidence="9" id="KW-0906">Nuclear pore complex</keyword>
<evidence type="ECO:0000256" key="9">
    <source>
        <dbReference type="ARBA" id="ARBA00023132"/>
    </source>
</evidence>
<dbReference type="InterPro" id="IPR036322">
    <property type="entry name" value="WD40_repeat_dom_sf"/>
</dbReference>
<comment type="caution">
    <text evidence="12">The sequence shown here is derived from an EMBL/GenBank/DDBJ whole genome shotgun (WGS) entry which is preliminary data.</text>
</comment>
<dbReference type="Gene3D" id="2.130.10.10">
    <property type="entry name" value="YVTN repeat-like/Quinoprotein amine dehydrogenase"/>
    <property type="match status" value="1"/>
</dbReference>
<feature type="repeat" description="WD" evidence="11">
    <location>
        <begin position="53"/>
        <end position="87"/>
    </location>
</feature>
<dbReference type="GO" id="GO:0006606">
    <property type="term" value="P:protein import into nucleus"/>
    <property type="evidence" value="ECO:0007669"/>
    <property type="project" value="TreeGrafter"/>
</dbReference>
<keyword evidence="3" id="KW-0813">Transport</keyword>
<dbReference type="AlphaFoldDB" id="A0AAU9JT64"/>
<dbReference type="InterPro" id="IPR001680">
    <property type="entry name" value="WD40_rpt"/>
</dbReference>
<dbReference type="PANTHER" id="PTHR11024:SF2">
    <property type="entry name" value="PROTEIN SEC13 HOMOLOG"/>
    <property type="match status" value="1"/>
</dbReference>
<evidence type="ECO:0000256" key="11">
    <source>
        <dbReference type="PROSITE-ProRule" id="PRU00221"/>
    </source>
</evidence>
<sequence length="303" mass="33864">MAFPKTSVVTSHEGTIFDTQFDYYGKRFATCGSDGKVKVFMLTEDQPAQISEINYHQAAVISLSWSHPQFGSLLATGSGDRKVAIWKETAQNKWTLIYEYEEHLAPITSLSWSPHEFGLILLAGSADGCISLLTRVSDDRWEASKLMAHEGGVSSVFWSPSSSRSILDITEIHKSFVTGGADGLVKVWRWEEEDLAFDVLEKHKGWVRDVAWLPYKPFYGHRIVSAGDDGDVILWTTVDGSWVFKVILSLKVAALKISLNEGNLLGVCSTDFITRLIRENEDEEWEVVAEANEAGEFQEGHIN</sequence>
<dbReference type="GO" id="GO:0031080">
    <property type="term" value="C:nuclear pore outer ring"/>
    <property type="evidence" value="ECO:0007669"/>
    <property type="project" value="TreeGrafter"/>
</dbReference>
<reference evidence="12" key="1">
    <citation type="submission" date="2021-09" db="EMBL/GenBank/DDBJ databases">
        <authorList>
            <consortium name="AG Swart"/>
            <person name="Singh M."/>
            <person name="Singh A."/>
            <person name="Seah K."/>
            <person name="Emmerich C."/>
        </authorList>
    </citation>
    <scope>NUCLEOTIDE SEQUENCE</scope>
    <source>
        <strain evidence="12">ATCC30299</strain>
    </source>
</reference>
<keyword evidence="4 11" id="KW-0853">WD repeat</keyword>
<feature type="repeat" description="WD" evidence="11">
    <location>
        <begin position="200"/>
        <end position="235"/>
    </location>
</feature>
<dbReference type="Pfam" id="PF00400">
    <property type="entry name" value="WD40"/>
    <property type="match status" value="5"/>
</dbReference>
<gene>
    <name evidence="12" type="ORF">BSTOLATCC_MIC45584</name>
</gene>
<keyword evidence="7" id="KW-0653">Protein transport</keyword>
<evidence type="ECO:0000256" key="8">
    <source>
        <dbReference type="ARBA" id="ARBA00023010"/>
    </source>
</evidence>
<dbReference type="PANTHER" id="PTHR11024">
    <property type="entry name" value="NUCLEAR PORE COMPLEX PROTEIN SEC13 / SEH1 FAMILY MEMBER"/>
    <property type="match status" value="1"/>
</dbReference>
<comment type="subcellular location">
    <subcellularLocation>
        <location evidence="1">Nucleus</location>
        <location evidence="1">Nuclear pore complex</location>
    </subcellularLocation>
</comment>